<keyword evidence="2" id="KW-0472">Membrane</keyword>
<organism evidence="3 4">
    <name type="scientific">Streptomyces cuspidosporus</name>
    <dbReference type="NCBI Taxonomy" id="66882"/>
    <lineage>
        <taxon>Bacteria</taxon>
        <taxon>Bacillati</taxon>
        <taxon>Actinomycetota</taxon>
        <taxon>Actinomycetes</taxon>
        <taxon>Kitasatosporales</taxon>
        <taxon>Streptomycetaceae</taxon>
        <taxon>Streptomyces</taxon>
    </lineage>
</organism>
<feature type="compositionally biased region" description="Low complexity" evidence="1">
    <location>
        <begin position="50"/>
        <end position="66"/>
    </location>
</feature>
<feature type="region of interest" description="Disordered" evidence="1">
    <location>
        <begin position="159"/>
        <end position="205"/>
    </location>
</feature>
<keyword evidence="4" id="KW-1185">Reference proteome</keyword>
<dbReference type="Proteomes" id="UP001500253">
    <property type="component" value="Unassembled WGS sequence"/>
</dbReference>
<feature type="compositionally biased region" description="Gly residues" evidence="1">
    <location>
        <begin position="96"/>
        <end position="111"/>
    </location>
</feature>
<evidence type="ECO:0000256" key="1">
    <source>
        <dbReference type="SAM" id="MobiDB-lite"/>
    </source>
</evidence>
<keyword evidence="2" id="KW-1133">Transmembrane helix</keyword>
<accession>A0ABN3FGZ7</accession>
<protein>
    <submittedName>
        <fullName evidence="3">Uncharacterized protein</fullName>
    </submittedName>
</protein>
<evidence type="ECO:0000313" key="3">
    <source>
        <dbReference type="EMBL" id="GAA2330199.1"/>
    </source>
</evidence>
<comment type="caution">
    <text evidence="3">The sequence shown here is derived from an EMBL/GenBank/DDBJ whole genome shotgun (WGS) entry which is preliminary data.</text>
</comment>
<proteinExistence type="predicted"/>
<sequence length="379" mass="38874">MTQTECLPLVIGPVDRRNGLSRENEQANTHNELAEYRPAPGRVKTPPAPARRAATPTHAPATPRTHSVTHRIVTSEPPEPAGSSLTRSKMRAMSFGQGGPYGPGGGHGPGGSQPPTPDWAALADDTARRGRRRKLLFIGGGVLATAAIGAIVATAVISSGDKGKSSDNSAGRLPAPQDLPSESSTPEPTFSDVAPPAPPKPLDILSSAKRDKAPLSAATLFPDEKAVGNGHTYTKGATAATSACATAAQGRLGPALTNNGCRSLFRATYSKDGVAVTVGIAVFDTKAAAERAKEQAGPNVASLAGGGVPVFCRQADCRASANAIGRYAYFTIAGYTSGADVTTADTKALQAGRDIADYAFRRILERGNQQASAAATATD</sequence>
<feature type="compositionally biased region" description="Low complexity" evidence="1">
    <location>
        <begin position="180"/>
        <end position="189"/>
    </location>
</feature>
<evidence type="ECO:0000256" key="2">
    <source>
        <dbReference type="SAM" id="Phobius"/>
    </source>
</evidence>
<feature type="transmembrane region" description="Helical" evidence="2">
    <location>
        <begin position="135"/>
        <end position="157"/>
    </location>
</feature>
<gene>
    <name evidence="3" type="ORF">GCM10010246_11360</name>
</gene>
<feature type="region of interest" description="Disordered" evidence="1">
    <location>
        <begin position="17"/>
        <end position="121"/>
    </location>
</feature>
<keyword evidence="2" id="KW-0812">Transmembrane</keyword>
<reference evidence="3 4" key="1">
    <citation type="journal article" date="2019" name="Int. J. Syst. Evol. Microbiol.">
        <title>The Global Catalogue of Microorganisms (GCM) 10K type strain sequencing project: providing services to taxonomists for standard genome sequencing and annotation.</title>
        <authorList>
            <consortium name="The Broad Institute Genomics Platform"/>
            <consortium name="The Broad Institute Genome Sequencing Center for Infectious Disease"/>
            <person name="Wu L."/>
            <person name="Ma J."/>
        </authorList>
    </citation>
    <scope>NUCLEOTIDE SEQUENCE [LARGE SCALE GENOMIC DNA]</scope>
    <source>
        <strain evidence="3 4">JCM 4316</strain>
    </source>
</reference>
<evidence type="ECO:0000313" key="4">
    <source>
        <dbReference type="Proteomes" id="UP001500253"/>
    </source>
</evidence>
<name>A0ABN3FGZ7_9ACTN</name>
<dbReference type="EMBL" id="BAAASD010000003">
    <property type="protein sequence ID" value="GAA2330199.1"/>
    <property type="molecule type" value="Genomic_DNA"/>
</dbReference>